<comment type="caution">
    <text evidence="2">The sequence shown here is derived from an EMBL/GenBank/DDBJ whole genome shotgun (WGS) entry which is preliminary data.</text>
</comment>
<evidence type="ECO:0000313" key="2">
    <source>
        <dbReference type="EMBL" id="MBI4210708.1"/>
    </source>
</evidence>
<feature type="transmembrane region" description="Helical" evidence="1">
    <location>
        <begin position="87"/>
        <end position="108"/>
    </location>
</feature>
<organism evidence="2 3">
    <name type="scientific">Candidatus Iainarchaeum sp</name>
    <dbReference type="NCBI Taxonomy" id="3101447"/>
    <lineage>
        <taxon>Archaea</taxon>
        <taxon>Candidatus Iainarchaeota</taxon>
        <taxon>Candidatus Iainarchaeia</taxon>
        <taxon>Candidatus Iainarchaeales</taxon>
        <taxon>Candidatus Iainarchaeaceae</taxon>
        <taxon>Candidatus Iainarchaeum</taxon>
    </lineage>
</organism>
<accession>A0A8T3YNX0</accession>
<dbReference type="EMBL" id="JACQPB010000040">
    <property type="protein sequence ID" value="MBI4210708.1"/>
    <property type="molecule type" value="Genomic_DNA"/>
</dbReference>
<protein>
    <submittedName>
        <fullName evidence="2">Uncharacterized protein</fullName>
    </submittedName>
</protein>
<keyword evidence="1" id="KW-1133">Transmembrane helix</keyword>
<dbReference type="AlphaFoldDB" id="A0A8T3YNX0"/>
<reference evidence="2" key="1">
    <citation type="submission" date="2020-07" db="EMBL/GenBank/DDBJ databases">
        <title>Huge and variable diversity of episymbiotic CPR bacteria and DPANN archaea in groundwater ecosystems.</title>
        <authorList>
            <person name="He C.Y."/>
            <person name="Keren R."/>
            <person name="Whittaker M."/>
            <person name="Farag I.F."/>
            <person name="Doudna J."/>
            <person name="Cate J.H.D."/>
            <person name="Banfield J.F."/>
        </authorList>
    </citation>
    <scope>NUCLEOTIDE SEQUENCE</scope>
    <source>
        <strain evidence="2">NC_groundwater_1296_Ag_S-0.2um_52_80</strain>
    </source>
</reference>
<gene>
    <name evidence="2" type="ORF">HY544_04355</name>
</gene>
<evidence type="ECO:0000313" key="3">
    <source>
        <dbReference type="Proteomes" id="UP000732298"/>
    </source>
</evidence>
<dbReference type="Proteomes" id="UP000732298">
    <property type="component" value="Unassembled WGS sequence"/>
</dbReference>
<proteinExistence type="predicted"/>
<feature type="transmembrane region" description="Helical" evidence="1">
    <location>
        <begin position="48"/>
        <end position="67"/>
    </location>
</feature>
<feature type="transmembrane region" description="Helical" evidence="1">
    <location>
        <begin position="6"/>
        <end position="28"/>
    </location>
</feature>
<sequence length="112" mass="11841">MALDRRMAIGIGVSAAHFALQLATLFAAFSMSMQRFDTMAAKGTAETLLTAMSAILAFPIVWAIGLLPKSILNSISGMGMAGSIIGYIPYVLNSAVWGIAAIVAYDSLKKRK</sequence>
<keyword evidence="1" id="KW-0812">Transmembrane</keyword>
<name>A0A8T3YNX0_9ARCH</name>
<keyword evidence="1" id="KW-0472">Membrane</keyword>
<evidence type="ECO:0000256" key="1">
    <source>
        <dbReference type="SAM" id="Phobius"/>
    </source>
</evidence>